<evidence type="ECO:0000259" key="10">
    <source>
        <dbReference type="PROSITE" id="PS51382"/>
    </source>
</evidence>
<sequence length="786" mass="90113">MRFGKTLKKSIYPPWNGKYIDYHKLKVLLKEHDVTEDASDSEESQWTEQDEEAFVQELINVQLDKVNAFQVETSQQLKERTSACETRLLPLAPNADQETATVDEKEKKSIAAEVLRDLDQIAKEVSELQKYSRINFTGFLKAAKKHDRKRGARYRVRPLLQVRLSQLPFNSEDYSPLFRRLSVMYSFVRQILSEDAVEPRDAGDTHFGQDTYSSFKFWVHEDNILEVKTYILRRLPVLIYNPKTSRDFESLPEDPTITSLYFDNPQFDLYNQKVAKAPEAGSLRLRWTGSLKDKPAIFLEKKVVTSDDYSKEVKVQLKEKHVQEFLEGKYTFEKQLHRMEGLNNGESAALKKDVEELQSFIKENSLQPMLRANYTRTAFQIPGDDRIRISLDTNLALIREDSLDEGRPCRDPTDWHRRDIDDGGMQYPFNGIRTGEINRFPHALLEIKLRGSAHNAEWVNELMVSHLVKEAPRFSKFVHGVAQLFEDYVNSFPFWLSELDNDIRRDPETAFHEEQERLAKRAEDDMVVGSFLGNRASPTVRPLVGSPVAMFSDLGSPTRTRQPSQPVPRPSRPSIPEGEGRTLPAVSPEEETQPITSSRLAALFPSFPISRSSRTHRQSVVLPPGVQEPVTWIKDSGPVRVESKVWLANQRTFIKWLHISILLSSLSLGLYNAAGKHNDVARALSIVYTLFALFSAAWGWYMYEKRSRLIRQRSGRDLDNTFGPIVVCIGLAVALVLNFAFKYSDTMKRIRDQQPDVDTPSMFNVSFTPVEQPDTWHLINQGGQGL</sequence>
<dbReference type="GO" id="GO:0033254">
    <property type="term" value="C:vacuolar transporter chaperone complex"/>
    <property type="evidence" value="ECO:0007669"/>
    <property type="project" value="TreeGrafter"/>
</dbReference>
<dbReference type="InterPro" id="IPR051572">
    <property type="entry name" value="VTC_Complex_Subunit"/>
</dbReference>
<organism evidence="11 12">
    <name type="scientific">Aspergillus thermomutatus</name>
    <name type="common">Neosartorya pseudofischeri</name>
    <dbReference type="NCBI Taxonomy" id="41047"/>
    <lineage>
        <taxon>Eukaryota</taxon>
        <taxon>Fungi</taxon>
        <taxon>Dikarya</taxon>
        <taxon>Ascomycota</taxon>
        <taxon>Pezizomycotina</taxon>
        <taxon>Eurotiomycetes</taxon>
        <taxon>Eurotiomycetidae</taxon>
        <taxon>Eurotiales</taxon>
        <taxon>Aspergillaceae</taxon>
        <taxon>Aspergillus</taxon>
        <taxon>Aspergillus subgen. Fumigati</taxon>
    </lineage>
</organism>
<evidence type="ECO:0000256" key="6">
    <source>
        <dbReference type="ARBA" id="ARBA00022989"/>
    </source>
</evidence>
<evidence type="ECO:0000256" key="5">
    <source>
        <dbReference type="ARBA" id="ARBA00022824"/>
    </source>
</evidence>
<dbReference type="Pfam" id="PF09359">
    <property type="entry name" value="VTC"/>
    <property type="match status" value="1"/>
</dbReference>
<evidence type="ECO:0000256" key="4">
    <source>
        <dbReference type="ARBA" id="ARBA00022692"/>
    </source>
</evidence>
<keyword evidence="4 9" id="KW-0812">Transmembrane</keyword>
<dbReference type="PANTHER" id="PTHR46140:SF2">
    <property type="entry name" value="VACUOLAR TRANSPORTER CHAPERONE 3 COMPLEX SUBUNIT 3-RELATED"/>
    <property type="match status" value="1"/>
</dbReference>
<dbReference type="Pfam" id="PF02656">
    <property type="entry name" value="DUF202"/>
    <property type="match status" value="1"/>
</dbReference>
<evidence type="ECO:0000256" key="2">
    <source>
        <dbReference type="ARBA" id="ARBA00004477"/>
    </source>
</evidence>
<keyword evidence="7 9" id="KW-0472">Membrane</keyword>
<dbReference type="OrthoDB" id="6493944at2759"/>
<dbReference type="GO" id="GO:0000329">
    <property type="term" value="C:fungal-type vacuole membrane"/>
    <property type="evidence" value="ECO:0007669"/>
    <property type="project" value="TreeGrafter"/>
</dbReference>
<gene>
    <name evidence="11" type="ORF">CDV56_100959</name>
</gene>
<feature type="transmembrane region" description="Helical" evidence="9">
    <location>
        <begin position="653"/>
        <end position="671"/>
    </location>
</feature>
<dbReference type="Gene3D" id="3.20.100.30">
    <property type="entry name" value="VTC, catalytic tunnel domain"/>
    <property type="match status" value="1"/>
</dbReference>
<keyword evidence="12" id="KW-1185">Reference proteome</keyword>
<dbReference type="GeneID" id="38122933"/>
<evidence type="ECO:0000256" key="3">
    <source>
        <dbReference type="ARBA" id="ARBA00022554"/>
    </source>
</evidence>
<dbReference type="EMBL" id="NKHU02000097">
    <property type="protein sequence ID" value="RHZ55641.1"/>
    <property type="molecule type" value="Genomic_DNA"/>
</dbReference>
<dbReference type="CDD" id="cd14480">
    <property type="entry name" value="SPX_VTC2_like"/>
    <property type="match status" value="1"/>
</dbReference>
<dbReference type="GO" id="GO:0006799">
    <property type="term" value="P:polyphosphate biosynthetic process"/>
    <property type="evidence" value="ECO:0007669"/>
    <property type="project" value="UniProtKB-ARBA"/>
</dbReference>
<protein>
    <recommendedName>
        <fullName evidence="10">SPX domain-containing protein</fullName>
    </recommendedName>
</protein>
<comment type="caution">
    <text evidence="11">The sequence shown here is derived from an EMBL/GenBank/DDBJ whole genome shotgun (WGS) entry which is preliminary data.</text>
</comment>
<evidence type="ECO:0000256" key="7">
    <source>
        <dbReference type="ARBA" id="ARBA00023136"/>
    </source>
</evidence>
<dbReference type="STRING" id="41047.A0A397GXD2"/>
<dbReference type="RefSeq" id="XP_026614403.1">
    <property type="nucleotide sequence ID" value="XM_026754578.1"/>
</dbReference>
<name>A0A397GXD2_ASPTH</name>
<dbReference type="InterPro" id="IPR004331">
    <property type="entry name" value="SPX_dom"/>
</dbReference>
<feature type="transmembrane region" description="Helical" evidence="9">
    <location>
        <begin position="721"/>
        <end position="741"/>
    </location>
</feature>
<evidence type="ECO:0000256" key="1">
    <source>
        <dbReference type="ARBA" id="ARBA00004128"/>
    </source>
</evidence>
<dbReference type="PANTHER" id="PTHR46140">
    <property type="entry name" value="VACUOLAR TRANSPORTER CHAPERONE 1-RELATED"/>
    <property type="match status" value="1"/>
</dbReference>
<dbReference type="PROSITE" id="PS51382">
    <property type="entry name" value="SPX"/>
    <property type="match status" value="1"/>
</dbReference>
<dbReference type="Proteomes" id="UP000215305">
    <property type="component" value="Unassembled WGS sequence"/>
</dbReference>
<dbReference type="FunFam" id="3.20.100.30:FF:000002">
    <property type="entry name" value="Vacuolar transporter chaperone"/>
    <property type="match status" value="1"/>
</dbReference>
<dbReference type="VEuPathDB" id="FungiDB:CDV56_100959"/>
<dbReference type="SUPFAM" id="SSF103481">
    <property type="entry name" value="Multidrug resistance efflux transporter EmrE"/>
    <property type="match status" value="1"/>
</dbReference>
<keyword evidence="3" id="KW-0926">Vacuole</keyword>
<feature type="domain" description="SPX" evidence="10">
    <location>
        <begin position="1"/>
        <end position="160"/>
    </location>
</feature>
<keyword evidence="5" id="KW-0256">Endoplasmic reticulum</keyword>
<accession>A0A397GXD2</accession>
<feature type="transmembrane region" description="Helical" evidence="9">
    <location>
        <begin position="683"/>
        <end position="701"/>
    </location>
</feature>
<dbReference type="InterPro" id="IPR037185">
    <property type="entry name" value="EmrE-like"/>
</dbReference>
<evidence type="ECO:0000313" key="12">
    <source>
        <dbReference type="Proteomes" id="UP000215305"/>
    </source>
</evidence>
<reference evidence="11" key="1">
    <citation type="submission" date="2018-08" db="EMBL/GenBank/DDBJ databases">
        <title>Draft genome sequence of azole-resistant Aspergillus thermomutatus (Neosartorya pseudofischeri) strain HMR AF 39, isolated from a human nasal aspirate.</title>
        <authorList>
            <person name="Parent-Michaud M."/>
            <person name="Dufresne P.J."/>
            <person name="Fournier E."/>
            <person name="Martineau C."/>
            <person name="Moreira S."/>
            <person name="Perkins V."/>
            <person name="De Repentigny L."/>
            <person name="Dufresne S.F."/>
        </authorList>
    </citation>
    <scope>NUCLEOTIDE SEQUENCE [LARGE SCALE GENOMIC DNA]</scope>
    <source>
        <strain evidence="11">HMR AF 39</strain>
    </source>
</reference>
<evidence type="ECO:0000313" key="11">
    <source>
        <dbReference type="EMBL" id="RHZ55641.1"/>
    </source>
</evidence>
<proteinExistence type="predicted"/>
<dbReference type="CDD" id="cd07892">
    <property type="entry name" value="PolyPPase_VTC2-3_like"/>
    <property type="match status" value="1"/>
</dbReference>
<dbReference type="InterPro" id="IPR042267">
    <property type="entry name" value="VTC_sf"/>
</dbReference>
<feature type="region of interest" description="Disordered" evidence="8">
    <location>
        <begin position="551"/>
        <end position="594"/>
    </location>
</feature>
<evidence type="ECO:0000256" key="9">
    <source>
        <dbReference type="SAM" id="Phobius"/>
    </source>
</evidence>
<comment type="subcellular location">
    <subcellularLocation>
        <location evidence="2">Endoplasmic reticulum membrane</location>
        <topology evidence="2">Multi-pass membrane protein</topology>
    </subcellularLocation>
    <subcellularLocation>
        <location evidence="1">Vacuole membrane</location>
        <topology evidence="1">Multi-pass membrane protein</topology>
    </subcellularLocation>
</comment>
<evidence type="ECO:0000256" key="8">
    <source>
        <dbReference type="SAM" id="MobiDB-lite"/>
    </source>
</evidence>
<dbReference type="AlphaFoldDB" id="A0A397GXD2"/>
<keyword evidence="6 9" id="KW-1133">Transmembrane helix</keyword>
<dbReference type="InterPro" id="IPR018966">
    <property type="entry name" value="VTC_domain"/>
</dbReference>
<dbReference type="InterPro" id="IPR003807">
    <property type="entry name" value="DUF202"/>
</dbReference>